<comment type="caution">
    <text evidence="1">The sequence shown here is derived from an EMBL/GenBank/DDBJ whole genome shotgun (WGS) entry which is preliminary data.</text>
</comment>
<dbReference type="EMBL" id="BSUZ01000001">
    <property type="protein sequence ID" value="GMA88898.1"/>
    <property type="molecule type" value="Genomic_DNA"/>
</dbReference>
<protein>
    <submittedName>
        <fullName evidence="1">Uncharacterized protein</fullName>
    </submittedName>
</protein>
<evidence type="ECO:0000313" key="2">
    <source>
        <dbReference type="Proteomes" id="UP001157017"/>
    </source>
</evidence>
<name>A0ABQ6JLL7_9ACTN</name>
<reference evidence="2" key="1">
    <citation type="journal article" date="2019" name="Int. J. Syst. Evol. Microbiol.">
        <title>The Global Catalogue of Microorganisms (GCM) 10K type strain sequencing project: providing services to taxonomists for standard genome sequencing and annotation.</title>
        <authorList>
            <consortium name="The Broad Institute Genomics Platform"/>
            <consortium name="The Broad Institute Genome Sequencing Center for Infectious Disease"/>
            <person name="Wu L."/>
            <person name="Ma J."/>
        </authorList>
    </citation>
    <scope>NUCLEOTIDE SEQUENCE [LARGE SCALE GENOMIC DNA]</scope>
    <source>
        <strain evidence="2">NBRC 108730</strain>
    </source>
</reference>
<organism evidence="1 2">
    <name type="scientific">Angustibacter aerolatus</name>
    <dbReference type="NCBI Taxonomy" id="1162965"/>
    <lineage>
        <taxon>Bacteria</taxon>
        <taxon>Bacillati</taxon>
        <taxon>Actinomycetota</taxon>
        <taxon>Actinomycetes</taxon>
        <taxon>Kineosporiales</taxon>
        <taxon>Kineosporiaceae</taxon>
    </lineage>
</organism>
<proteinExistence type="predicted"/>
<accession>A0ABQ6JLL7</accession>
<evidence type="ECO:0000313" key="1">
    <source>
        <dbReference type="EMBL" id="GMA88898.1"/>
    </source>
</evidence>
<gene>
    <name evidence="1" type="ORF">GCM10025868_41480</name>
</gene>
<sequence>MVMSSKTNRLGAHRFCELGVLAVEALQDDPLGGGVGPVDEVDQRLHAADDGAALAGGLQHRRRLALQHLGDGADGVGVGALHGADAQRHLGLQARAAGPT</sequence>
<dbReference type="Proteomes" id="UP001157017">
    <property type="component" value="Unassembled WGS sequence"/>
</dbReference>
<keyword evidence="2" id="KW-1185">Reference proteome</keyword>